<dbReference type="EMBL" id="CP049616">
    <property type="protein sequence ID" value="QII44972.1"/>
    <property type="molecule type" value="Genomic_DNA"/>
</dbReference>
<dbReference type="Proteomes" id="UP000502928">
    <property type="component" value="Chromosome"/>
</dbReference>
<feature type="binding site" description="covalent" evidence="8">
    <location>
        <position position="79"/>
    </location>
    <ligand>
        <name>heme c</name>
        <dbReference type="ChEBI" id="CHEBI:61717"/>
        <label>1</label>
    </ligand>
</feature>
<dbReference type="PROSITE" id="PS51257">
    <property type="entry name" value="PROKAR_LIPOPROTEIN"/>
    <property type="match status" value="1"/>
</dbReference>
<organism evidence="11 12">
    <name type="scientific">Flagellimonas oceani</name>
    <dbReference type="NCBI Taxonomy" id="2698672"/>
    <lineage>
        <taxon>Bacteria</taxon>
        <taxon>Pseudomonadati</taxon>
        <taxon>Bacteroidota</taxon>
        <taxon>Flavobacteriia</taxon>
        <taxon>Flavobacteriales</taxon>
        <taxon>Flavobacteriaceae</taxon>
        <taxon>Flagellimonas</taxon>
    </lineage>
</organism>
<feature type="binding site" description="axial binding residue" evidence="9">
    <location>
        <position position="228"/>
    </location>
    <ligand>
        <name>heme c</name>
        <dbReference type="ChEBI" id="CHEBI:61717"/>
        <label>2</label>
    </ligand>
    <ligandPart>
        <name>Fe</name>
        <dbReference type="ChEBI" id="CHEBI:18248"/>
    </ligandPart>
</feature>
<feature type="binding site" description="axial binding residue" evidence="9">
    <location>
        <position position="83"/>
    </location>
    <ligand>
        <name>heme c</name>
        <dbReference type="ChEBI" id="CHEBI:61717"/>
        <label>1</label>
    </ligand>
    <ligandPart>
        <name>Fe</name>
        <dbReference type="ChEBI" id="CHEBI:18248"/>
    </ligandPart>
</feature>
<keyword evidence="3 9" id="KW-0479">Metal-binding</keyword>
<comment type="cofactor">
    <cofactor evidence="8">
        <name>heme</name>
        <dbReference type="ChEBI" id="CHEBI:30413"/>
    </cofactor>
    <text evidence="8">Binds 2 heme groups.</text>
</comment>
<evidence type="ECO:0000256" key="9">
    <source>
        <dbReference type="PIRSR" id="PIRSR000294-2"/>
    </source>
</evidence>
<proteinExistence type="predicted"/>
<accession>A0A6G7J3C9</accession>
<keyword evidence="6" id="KW-0560">Oxidoreductase</keyword>
<dbReference type="PANTHER" id="PTHR30600">
    <property type="entry name" value="CYTOCHROME C PEROXIDASE-RELATED"/>
    <property type="match status" value="1"/>
</dbReference>
<comment type="PTM">
    <text evidence="8">Binds 2 heme groups per subunit.</text>
</comment>
<keyword evidence="5" id="KW-0574">Periplasm</keyword>
<evidence type="ECO:0000256" key="3">
    <source>
        <dbReference type="ARBA" id="ARBA00022723"/>
    </source>
</evidence>
<protein>
    <submittedName>
        <fullName evidence="11">Cytochrome-c peroxidase</fullName>
    </submittedName>
</protein>
<dbReference type="GO" id="GO:0020037">
    <property type="term" value="F:heme binding"/>
    <property type="evidence" value="ECO:0007669"/>
    <property type="project" value="InterPro"/>
</dbReference>
<feature type="binding site" description="covalent" evidence="8">
    <location>
        <position position="227"/>
    </location>
    <ligand>
        <name>heme c</name>
        <dbReference type="ChEBI" id="CHEBI:61717"/>
        <label>2</label>
    </ligand>
</feature>
<dbReference type="Gene3D" id="1.10.760.10">
    <property type="entry name" value="Cytochrome c-like domain"/>
    <property type="match status" value="2"/>
</dbReference>
<dbReference type="PROSITE" id="PS51007">
    <property type="entry name" value="CYTC"/>
    <property type="match status" value="1"/>
</dbReference>
<feature type="domain" description="Cytochrome c" evidence="10">
    <location>
        <begin position="211"/>
        <end position="337"/>
    </location>
</feature>
<dbReference type="AlphaFoldDB" id="A0A6G7J3C9"/>
<dbReference type="InterPro" id="IPR036909">
    <property type="entry name" value="Cyt_c-like_dom_sf"/>
</dbReference>
<evidence type="ECO:0000256" key="5">
    <source>
        <dbReference type="ARBA" id="ARBA00022764"/>
    </source>
</evidence>
<gene>
    <name evidence="11" type="ORF">GVT53_09855</name>
</gene>
<evidence type="ECO:0000256" key="7">
    <source>
        <dbReference type="ARBA" id="ARBA00023004"/>
    </source>
</evidence>
<evidence type="ECO:0000256" key="4">
    <source>
        <dbReference type="ARBA" id="ARBA00022729"/>
    </source>
</evidence>
<evidence type="ECO:0000256" key="2">
    <source>
        <dbReference type="ARBA" id="ARBA00022617"/>
    </source>
</evidence>
<evidence type="ECO:0000256" key="8">
    <source>
        <dbReference type="PIRSR" id="PIRSR000294-1"/>
    </source>
</evidence>
<keyword evidence="11" id="KW-0575">Peroxidase</keyword>
<sequence>MKTKYLFWAIPLLMLGACNNDNGEYIDIEDNERLSVTLPANFPPMVYNVEENPPTKYGFELGKKLFYDGKLSANGFISCGFCHEQRFSFTHHGHQFSHGIDDKEGTRNTPSIANMAFFSEFAWDGATSHLDLFPIIPITNEVEMGETMTSVLEKLRADSQYQKEFEAAFEEGGVNHENFLKAIAQFMVMMVSYNSKYDKYVRNEDGVTLTEQELQGMHVFQEKCASCHTTDLFSDGSFRNNGLPPNSSLNDIGRAEVSGSTNDTYKFKVPSLRNVALTAPYMHDGRFGSLESVLNFYQNGVQDSPTLDPLLKTEEGLGISLDDTEKLALIAFLGTLTDEEFINDERFAEY</sequence>
<keyword evidence="12" id="KW-1185">Reference proteome</keyword>
<evidence type="ECO:0000256" key="6">
    <source>
        <dbReference type="ARBA" id="ARBA00023002"/>
    </source>
</evidence>
<feature type="binding site" description="covalent" evidence="8">
    <location>
        <position position="82"/>
    </location>
    <ligand>
        <name>heme c</name>
        <dbReference type="ChEBI" id="CHEBI:61717"/>
        <label>1</label>
    </ligand>
</feature>
<feature type="binding site" description="covalent" evidence="8">
    <location>
        <position position="224"/>
    </location>
    <ligand>
        <name>heme c</name>
        <dbReference type="ChEBI" id="CHEBI:61717"/>
        <label>2</label>
    </ligand>
</feature>
<dbReference type="InterPro" id="IPR004852">
    <property type="entry name" value="Di-haem_cyt_c_peroxidsae"/>
</dbReference>
<evidence type="ECO:0000313" key="12">
    <source>
        <dbReference type="Proteomes" id="UP000502928"/>
    </source>
</evidence>
<evidence type="ECO:0000313" key="11">
    <source>
        <dbReference type="EMBL" id="QII44972.1"/>
    </source>
</evidence>
<keyword evidence="2 8" id="KW-0349">Heme</keyword>
<dbReference type="InterPro" id="IPR009056">
    <property type="entry name" value="Cyt_c-like_dom"/>
</dbReference>
<dbReference type="PIRSF" id="PIRSF000294">
    <property type="entry name" value="Cytochrome-c_peroxidase"/>
    <property type="match status" value="1"/>
</dbReference>
<comment type="subcellular location">
    <subcellularLocation>
        <location evidence="1">Periplasm</location>
    </subcellularLocation>
</comment>
<dbReference type="PANTHER" id="PTHR30600:SF10">
    <property type="entry name" value="BLL6722 PROTEIN"/>
    <property type="match status" value="1"/>
</dbReference>
<dbReference type="InterPro" id="IPR051395">
    <property type="entry name" value="Cytochrome_c_Peroxidase/MauG"/>
</dbReference>
<dbReference type="RefSeq" id="WP_166248497.1">
    <property type="nucleotide sequence ID" value="NZ_CP049616.1"/>
</dbReference>
<keyword evidence="7 9" id="KW-0408">Iron</keyword>
<name>A0A6G7J3C9_9FLAO</name>
<dbReference type="GO" id="GO:0046872">
    <property type="term" value="F:metal ion binding"/>
    <property type="evidence" value="ECO:0007669"/>
    <property type="project" value="UniProtKB-KW"/>
</dbReference>
<dbReference type="GO" id="GO:0004130">
    <property type="term" value="F:cytochrome-c peroxidase activity"/>
    <property type="evidence" value="ECO:0007669"/>
    <property type="project" value="TreeGrafter"/>
</dbReference>
<keyword evidence="4" id="KW-0732">Signal</keyword>
<reference evidence="11 12" key="1">
    <citation type="submission" date="2020-02" db="EMBL/GenBank/DDBJ databases">
        <title>Complete genome of Muricauda sp. 501str8.</title>
        <authorList>
            <person name="Dong B."/>
            <person name="Zhu S."/>
            <person name="Yang J."/>
            <person name="Chen J."/>
        </authorList>
    </citation>
    <scope>NUCLEOTIDE SEQUENCE [LARGE SCALE GENOMIC DNA]</scope>
    <source>
        <strain evidence="11 12">501str8</strain>
    </source>
</reference>
<dbReference type="GO" id="GO:0009055">
    <property type="term" value="F:electron transfer activity"/>
    <property type="evidence" value="ECO:0007669"/>
    <property type="project" value="InterPro"/>
</dbReference>
<dbReference type="Pfam" id="PF03150">
    <property type="entry name" value="CCP_MauG"/>
    <property type="match status" value="1"/>
</dbReference>
<dbReference type="GO" id="GO:0042597">
    <property type="term" value="C:periplasmic space"/>
    <property type="evidence" value="ECO:0007669"/>
    <property type="project" value="UniProtKB-SubCell"/>
</dbReference>
<dbReference type="InterPro" id="IPR026259">
    <property type="entry name" value="MauG/Cytc_peroxidase"/>
</dbReference>
<evidence type="ECO:0000259" key="10">
    <source>
        <dbReference type="PROSITE" id="PS51007"/>
    </source>
</evidence>
<dbReference type="KEGG" id="mut:GVT53_09855"/>
<dbReference type="SUPFAM" id="SSF46626">
    <property type="entry name" value="Cytochrome c"/>
    <property type="match status" value="2"/>
</dbReference>
<evidence type="ECO:0000256" key="1">
    <source>
        <dbReference type="ARBA" id="ARBA00004418"/>
    </source>
</evidence>